<reference evidence="3 4" key="1">
    <citation type="submission" date="2020-04" db="EMBL/GenBank/DDBJ databases">
        <title>Flammeovirgaceae bacterium KN852 isolated from deep sea.</title>
        <authorList>
            <person name="Zhang D.-C."/>
        </authorList>
    </citation>
    <scope>NUCLEOTIDE SEQUENCE [LARGE SCALE GENOMIC DNA]</scope>
    <source>
        <strain evidence="3 4">KN852</strain>
    </source>
</reference>
<keyword evidence="4" id="KW-1185">Reference proteome</keyword>
<accession>A0A848J1K0</accession>
<dbReference type="InterPro" id="IPR036291">
    <property type="entry name" value="NAD(P)-bd_dom_sf"/>
</dbReference>
<dbReference type="Pfam" id="PF13561">
    <property type="entry name" value="adh_short_C2"/>
    <property type="match status" value="1"/>
</dbReference>
<protein>
    <submittedName>
        <fullName evidence="3">SDR family oxidoreductase</fullName>
    </submittedName>
</protein>
<dbReference type="FunFam" id="3.40.50.720:FF:000084">
    <property type="entry name" value="Short-chain dehydrogenase reductase"/>
    <property type="match status" value="1"/>
</dbReference>
<gene>
    <name evidence="3" type="ORF">HH304_19950</name>
</gene>
<proteinExistence type="inferred from homology"/>
<dbReference type="RefSeq" id="WP_169685059.1">
    <property type="nucleotide sequence ID" value="NZ_JABBNU010000015.1"/>
</dbReference>
<sequence>MKSFNGKVVVITGGNSGIGYETAKKYKSLGAEVVIIGRSEDRIRKSANEIGATGLVADVLDVSALDKASIAVKEKFGKVDILFVNAGVFFGSPVGQTPEEMFDQQVGINFKGAVYTIEKFLPLIPEGGSILALSSILANTGMANSSIYSATKAALNAYARSAATELAERKIRVNIINPGPINTPIYGKTGMAEEQLDGFAQAMQDRVPLKTFGTPEDVANLVVFISSDDAKFINGSEINVDGGININPVLG</sequence>
<dbReference type="PANTHER" id="PTHR43975:SF2">
    <property type="entry name" value="EG:BACR7A4.14 PROTEIN-RELATED"/>
    <property type="match status" value="1"/>
</dbReference>
<name>A0A848J1K0_9BACT</name>
<evidence type="ECO:0000313" key="3">
    <source>
        <dbReference type="EMBL" id="NMM50693.1"/>
    </source>
</evidence>
<organism evidence="3 4">
    <name type="scientific">Marinigracilibium pacificum</name>
    <dbReference type="NCBI Taxonomy" id="2729599"/>
    <lineage>
        <taxon>Bacteria</taxon>
        <taxon>Pseudomonadati</taxon>
        <taxon>Bacteroidota</taxon>
        <taxon>Cytophagia</taxon>
        <taxon>Cytophagales</taxon>
        <taxon>Flammeovirgaceae</taxon>
        <taxon>Marinigracilibium</taxon>
    </lineage>
</organism>
<dbReference type="AlphaFoldDB" id="A0A848J1K0"/>
<dbReference type="InterPro" id="IPR020904">
    <property type="entry name" value="Sc_DH/Rdtase_CS"/>
</dbReference>
<evidence type="ECO:0000313" key="4">
    <source>
        <dbReference type="Proteomes" id="UP000559010"/>
    </source>
</evidence>
<evidence type="ECO:0000256" key="1">
    <source>
        <dbReference type="ARBA" id="ARBA00006484"/>
    </source>
</evidence>
<comment type="similarity">
    <text evidence="1">Belongs to the short-chain dehydrogenases/reductases (SDR) family.</text>
</comment>
<dbReference type="PANTHER" id="PTHR43975">
    <property type="entry name" value="ZGC:101858"/>
    <property type="match status" value="1"/>
</dbReference>
<feature type="domain" description="Ketoreductase" evidence="2">
    <location>
        <begin position="7"/>
        <end position="184"/>
    </location>
</feature>
<dbReference type="CDD" id="cd05233">
    <property type="entry name" value="SDR_c"/>
    <property type="match status" value="1"/>
</dbReference>
<dbReference type="EMBL" id="JABBNU010000015">
    <property type="protein sequence ID" value="NMM50693.1"/>
    <property type="molecule type" value="Genomic_DNA"/>
</dbReference>
<dbReference type="InterPro" id="IPR002347">
    <property type="entry name" value="SDR_fam"/>
</dbReference>
<dbReference type="Proteomes" id="UP000559010">
    <property type="component" value="Unassembled WGS sequence"/>
</dbReference>
<dbReference type="SUPFAM" id="SSF51735">
    <property type="entry name" value="NAD(P)-binding Rossmann-fold domains"/>
    <property type="match status" value="1"/>
</dbReference>
<dbReference type="PROSITE" id="PS00061">
    <property type="entry name" value="ADH_SHORT"/>
    <property type="match status" value="1"/>
</dbReference>
<dbReference type="PRINTS" id="PR00081">
    <property type="entry name" value="GDHRDH"/>
</dbReference>
<evidence type="ECO:0000259" key="2">
    <source>
        <dbReference type="SMART" id="SM00822"/>
    </source>
</evidence>
<dbReference type="InterPro" id="IPR057326">
    <property type="entry name" value="KR_dom"/>
</dbReference>
<dbReference type="Gene3D" id="3.40.50.720">
    <property type="entry name" value="NAD(P)-binding Rossmann-like Domain"/>
    <property type="match status" value="1"/>
</dbReference>
<dbReference type="SMART" id="SM00822">
    <property type="entry name" value="PKS_KR"/>
    <property type="match status" value="1"/>
</dbReference>
<dbReference type="PRINTS" id="PR00080">
    <property type="entry name" value="SDRFAMILY"/>
</dbReference>
<comment type="caution">
    <text evidence="3">The sequence shown here is derived from an EMBL/GenBank/DDBJ whole genome shotgun (WGS) entry which is preliminary data.</text>
</comment>